<organism evidence="2 3">
    <name type="scientific">Ancylostoma caninum</name>
    <name type="common">Dog hookworm</name>
    <dbReference type="NCBI Taxonomy" id="29170"/>
    <lineage>
        <taxon>Eukaryota</taxon>
        <taxon>Metazoa</taxon>
        <taxon>Ecdysozoa</taxon>
        <taxon>Nematoda</taxon>
        <taxon>Chromadorea</taxon>
        <taxon>Rhabditida</taxon>
        <taxon>Rhabditina</taxon>
        <taxon>Rhabditomorpha</taxon>
        <taxon>Strongyloidea</taxon>
        <taxon>Ancylostomatidae</taxon>
        <taxon>Ancylostomatinae</taxon>
        <taxon>Ancylostoma</taxon>
    </lineage>
</organism>
<dbReference type="AlphaFoldDB" id="A0A368FUY6"/>
<dbReference type="STRING" id="29170.A0A368FUY6"/>
<name>A0A368FUY6_ANCCA</name>
<evidence type="ECO:0000313" key="2">
    <source>
        <dbReference type="EMBL" id="RCN34809.1"/>
    </source>
</evidence>
<protein>
    <submittedName>
        <fullName evidence="2">50S ribosomal protein L7/L12 domain protein</fullName>
    </submittedName>
</protein>
<proteinExistence type="predicted"/>
<comment type="caution">
    <text evidence="2">The sequence shown here is derived from an EMBL/GenBank/DDBJ whole genome shotgun (WGS) entry which is preliminary data.</text>
</comment>
<reference evidence="2 3" key="1">
    <citation type="submission" date="2014-10" db="EMBL/GenBank/DDBJ databases">
        <title>Draft genome of the hookworm Ancylostoma caninum.</title>
        <authorList>
            <person name="Mitreva M."/>
        </authorList>
    </citation>
    <scope>NUCLEOTIDE SEQUENCE [LARGE SCALE GENOMIC DNA]</scope>
    <source>
        <strain evidence="2 3">Baltimore</strain>
    </source>
</reference>
<gene>
    <name evidence="2" type="ORF">ANCCAN_19345</name>
</gene>
<evidence type="ECO:0000256" key="1">
    <source>
        <dbReference type="SAM" id="Coils"/>
    </source>
</evidence>
<accession>A0A368FUY6</accession>
<evidence type="ECO:0000313" key="3">
    <source>
        <dbReference type="Proteomes" id="UP000252519"/>
    </source>
</evidence>
<feature type="coiled-coil region" evidence="1">
    <location>
        <begin position="15"/>
        <end position="84"/>
    </location>
</feature>
<keyword evidence="1" id="KW-0175">Coiled coil</keyword>
<keyword evidence="2" id="KW-0689">Ribosomal protein</keyword>
<dbReference type="Gene3D" id="1.10.287.1490">
    <property type="match status" value="1"/>
</dbReference>
<sequence>MYLSYDGTAILKGSVDRIREDISRLDDDIKKATEYKEETEDDVDQLNAELNAVEVETAKVVKEAKEYRCRVADLHAAIKAQEEKEGLSDRDARALVAEVEEVGGYGACLPCFVATVVAVIRRVASQ</sequence>
<dbReference type="Proteomes" id="UP000252519">
    <property type="component" value="Unassembled WGS sequence"/>
</dbReference>
<keyword evidence="3" id="KW-1185">Reference proteome</keyword>
<dbReference type="GO" id="GO:0005840">
    <property type="term" value="C:ribosome"/>
    <property type="evidence" value="ECO:0007669"/>
    <property type="project" value="UniProtKB-KW"/>
</dbReference>
<dbReference type="OrthoDB" id="5822491at2759"/>
<keyword evidence="2" id="KW-0687">Ribonucleoprotein</keyword>
<dbReference type="EMBL" id="JOJR01000736">
    <property type="protein sequence ID" value="RCN34809.1"/>
    <property type="molecule type" value="Genomic_DNA"/>
</dbReference>